<gene>
    <name evidence="14" type="ORF">N5J06_04590</name>
</gene>
<comment type="subcellular location">
    <subcellularLocation>
        <location evidence="2">Cell inner membrane</location>
        <topology evidence="2">Single-pass type II membrane protein</topology>
    </subcellularLocation>
    <subcellularLocation>
        <location evidence="12">Cell membrane</location>
        <topology evidence="12">Single-pass type II membrane protein</topology>
    </subcellularLocation>
</comment>
<name>A0ABT2L678_9RALS</name>
<sequence>MAMTMHGGNGDEAEVMVEINTTPLIDVMLVLLIMLILTIPIQTHAVKLDMPTDAPAQPQQAPPTIVQIDVAPDGSLAWNGEPVASRAQLETRLEAVSADPAPTELHLRPDRAAPYRAVAMVMASAQRLGVKRIGLVGNEQFMP</sequence>
<evidence type="ECO:0000256" key="4">
    <source>
        <dbReference type="ARBA" id="ARBA00011471"/>
    </source>
</evidence>
<comment type="similarity">
    <text evidence="3 12">Belongs to the ExbD/TolR family.</text>
</comment>
<evidence type="ECO:0000256" key="6">
    <source>
        <dbReference type="ARBA" id="ARBA00022475"/>
    </source>
</evidence>
<evidence type="ECO:0000256" key="7">
    <source>
        <dbReference type="ARBA" id="ARBA00022519"/>
    </source>
</evidence>
<keyword evidence="8 12" id="KW-0812">Transmembrane</keyword>
<evidence type="ECO:0000256" key="5">
    <source>
        <dbReference type="ARBA" id="ARBA00022448"/>
    </source>
</evidence>
<comment type="subunit">
    <text evidence="4">The accessory proteins ExbB and ExbD seem to form a complex with TonB.</text>
</comment>
<dbReference type="PANTHER" id="PTHR30558:SF12">
    <property type="entry name" value="BIOPOLYMER TRANSPORT PROTEIN EXBD"/>
    <property type="match status" value="1"/>
</dbReference>
<reference evidence="14 15" key="1">
    <citation type="journal article" date="2023" name="Front. Microbiol.">
        <title>Ralstonia chuxiongensis sp. nov., Ralstonia mojiangensis sp. nov., and Ralstonia soli sp. nov., isolated from tobacco fields, are three novel species in the family Burkholderiaceae.</title>
        <authorList>
            <person name="Lu C.H."/>
            <person name="Zhang Y.Y."/>
            <person name="Jiang N."/>
            <person name="Chen W."/>
            <person name="Shao X."/>
            <person name="Zhao Z.M."/>
            <person name="Lu W.L."/>
            <person name="Hu X."/>
            <person name="Xi Y.X."/>
            <person name="Zou S.Y."/>
            <person name="Wei Q.J."/>
            <person name="Lin Z.L."/>
            <person name="Gong L."/>
            <person name="Gai X.T."/>
            <person name="Zhang L.Q."/>
            <person name="Li J.Y."/>
            <person name="Jin Y."/>
            <person name="Xia Z.Y."/>
        </authorList>
    </citation>
    <scope>NUCLEOTIDE SEQUENCE [LARGE SCALE GENOMIC DNA]</scope>
    <source>
        <strain evidence="14 15">22TCJT01-1</strain>
    </source>
</reference>
<keyword evidence="15" id="KW-1185">Reference proteome</keyword>
<dbReference type="Proteomes" id="UP001164420">
    <property type="component" value="Unassembled WGS sequence"/>
</dbReference>
<protein>
    <submittedName>
        <fullName evidence="14">Biopolymer transporter ExbD</fullName>
    </submittedName>
</protein>
<dbReference type="RefSeq" id="WP_252693398.1">
    <property type="nucleotide sequence ID" value="NZ_JAMXHU010000003.1"/>
</dbReference>
<evidence type="ECO:0000256" key="2">
    <source>
        <dbReference type="ARBA" id="ARBA00004249"/>
    </source>
</evidence>
<evidence type="ECO:0000256" key="3">
    <source>
        <dbReference type="ARBA" id="ARBA00005811"/>
    </source>
</evidence>
<dbReference type="EMBL" id="JAOCQI010000001">
    <property type="protein sequence ID" value="MCT7310209.1"/>
    <property type="molecule type" value="Genomic_DNA"/>
</dbReference>
<dbReference type="Pfam" id="PF02472">
    <property type="entry name" value="ExbD"/>
    <property type="match status" value="1"/>
</dbReference>
<keyword evidence="5 12" id="KW-0813">Transport</keyword>
<evidence type="ECO:0000256" key="11">
    <source>
        <dbReference type="ARBA" id="ARBA00023136"/>
    </source>
</evidence>
<comment type="function">
    <text evidence="1">Involved in the TonB-dependent energy-dependent transport of various receptor-bound substrates.</text>
</comment>
<keyword evidence="6" id="KW-1003">Cell membrane</keyword>
<proteinExistence type="inferred from homology"/>
<comment type="caution">
    <text evidence="14">The sequence shown here is derived from an EMBL/GenBank/DDBJ whole genome shotgun (WGS) entry which is preliminary data.</text>
</comment>
<evidence type="ECO:0000256" key="9">
    <source>
        <dbReference type="ARBA" id="ARBA00022927"/>
    </source>
</evidence>
<keyword evidence="11 13" id="KW-0472">Membrane</keyword>
<evidence type="ECO:0000256" key="13">
    <source>
        <dbReference type="SAM" id="Phobius"/>
    </source>
</evidence>
<keyword evidence="7" id="KW-0997">Cell inner membrane</keyword>
<dbReference type="InterPro" id="IPR003400">
    <property type="entry name" value="ExbD"/>
</dbReference>
<evidence type="ECO:0000313" key="15">
    <source>
        <dbReference type="Proteomes" id="UP001164420"/>
    </source>
</evidence>
<evidence type="ECO:0000256" key="1">
    <source>
        <dbReference type="ARBA" id="ARBA00003540"/>
    </source>
</evidence>
<evidence type="ECO:0000313" key="14">
    <source>
        <dbReference type="EMBL" id="MCT7310209.1"/>
    </source>
</evidence>
<dbReference type="PANTHER" id="PTHR30558">
    <property type="entry name" value="EXBD MEMBRANE COMPONENT OF PMF-DRIVEN MACROMOLECULE IMPORT SYSTEM"/>
    <property type="match status" value="1"/>
</dbReference>
<evidence type="ECO:0000256" key="8">
    <source>
        <dbReference type="ARBA" id="ARBA00022692"/>
    </source>
</evidence>
<keyword evidence="10 13" id="KW-1133">Transmembrane helix</keyword>
<feature type="transmembrane region" description="Helical" evidence="13">
    <location>
        <begin position="24"/>
        <end position="41"/>
    </location>
</feature>
<organism evidence="14 15">
    <name type="scientific">Ralstonia mojiangensis</name>
    <dbReference type="NCBI Taxonomy" id="2953895"/>
    <lineage>
        <taxon>Bacteria</taxon>
        <taxon>Pseudomonadati</taxon>
        <taxon>Pseudomonadota</taxon>
        <taxon>Betaproteobacteria</taxon>
        <taxon>Burkholderiales</taxon>
        <taxon>Burkholderiaceae</taxon>
        <taxon>Ralstonia</taxon>
    </lineage>
</organism>
<dbReference type="Gene3D" id="3.30.420.270">
    <property type="match status" value="1"/>
</dbReference>
<evidence type="ECO:0000256" key="10">
    <source>
        <dbReference type="ARBA" id="ARBA00022989"/>
    </source>
</evidence>
<accession>A0ABT2L678</accession>
<evidence type="ECO:0000256" key="12">
    <source>
        <dbReference type="RuleBase" id="RU003879"/>
    </source>
</evidence>
<keyword evidence="9 12" id="KW-0653">Protein transport</keyword>